<feature type="region of interest" description="Disordered" evidence="2">
    <location>
        <begin position="614"/>
        <end position="704"/>
    </location>
</feature>
<feature type="compositionally biased region" description="Basic and acidic residues" evidence="2">
    <location>
        <begin position="635"/>
        <end position="651"/>
    </location>
</feature>
<evidence type="ECO:0000256" key="1">
    <source>
        <dbReference type="ARBA" id="ARBA00022737"/>
    </source>
</evidence>
<feature type="compositionally biased region" description="Basic and acidic residues" evidence="2">
    <location>
        <begin position="685"/>
        <end position="704"/>
    </location>
</feature>
<dbReference type="PANTHER" id="PTHR22990:SF15">
    <property type="entry name" value="F-BOX ONLY PROTEIN 10"/>
    <property type="match status" value="1"/>
</dbReference>
<dbReference type="SUPFAM" id="SSF160387">
    <property type="entry name" value="NosL/MerB-like"/>
    <property type="match status" value="1"/>
</dbReference>
<feature type="domain" description="Periplasmic copper-binding protein NosD beta helix" evidence="3">
    <location>
        <begin position="393"/>
        <end position="563"/>
    </location>
</feature>
<dbReference type="Gene3D" id="3.30.70.2050">
    <property type="match status" value="1"/>
</dbReference>
<reference evidence="4 5" key="1">
    <citation type="journal article" date="2019" name="Int. J. Syst. Evol. Microbiol.">
        <title>The Global Catalogue of Microorganisms (GCM) 10K type strain sequencing project: providing services to taxonomists for standard genome sequencing and annotation.</title>
        <authorList>
            <consortium name="The Broad Institute Genomics Platform"/>
            <consortium name="The Broad Institute Genome Sequencing Center for Infectious Disease"/>
            <person name="Wu L."/>
            <person name="Ma J."/>
        </authorList>
    </citation>
    <scope>NUCLEOTIDE SEQUENCE [LARGE SCALE GENOMIC DNA]</scope>
    <source>
        <strain evidence="4 5">CGMCC 1.16026</strain>
    </source>
</reference>
<gene>
    <name evidence="4" type="ORF">ACFPJA_15215</name>
</gene>
<evidence type="ECO:0000313" key="4">
    <source>
        <dbReference type="EMBL" id="MFC5136062.1"/>
    </source>
</evidence>
<feature type="compositionally biased region" description="Low complexity" evidence="2">
    <location>
        <begin position="658"/>
        <end position="672"/>
    </location>
</feature>
<dbReference type="RefSeq" id="WP_122105873.1">
    <property type="nucleotide sequence ID" value="NZ_JBHSKV010000021.1"/>
</dbReference>
<accession>A0ABD5QVC9</accession>
<evidence type="ECO:0000313" key="5">
    <source>
        <dbReference type="Proteomes" id="UP001596145"/>
    </source>
</evidence>
<proteinExistence type="predicted"/>
<protein>
    <submittedName>
        <fullName evidence="4">NosD domain-containing protein</fullName>
    </submittedName>
</protein>
<dbReference type="InterPro" id="IPR008719">
    <property type="entry name" value="N2O_reductase_NosL"/>
</dbReference>
<feature type="region of interest" description="Disordered" evidence="2">
    <location>
        <begin position="297"/>
        <end position="322"/>
    </location>
</feature>
<dbReference type="SUPFAM" id="SSF51126">
    <property type="entry name" value="Pectin lyase-like"/>
    <property type="match status" value="1"/>
</dbReference>
<dbReference type="Pfam" id="PF05048">
    <property type="entry name" value="NosD"/>
    <property type="match status" value="1"/>
</dbReference>
<dbReference type="PANTHER" id="PTHR22990">
    <property type="entry name" value="F-BOX ONLY PROTEIN"/>
    <property type="match status" value="1"/>
</dbReference>
<organism evidence="4 5">
    <name type="scientific">Halorubrum glutamatedens</name>
    <dbReference type="NCBI Taxonomy" id="2707018"/>
    <lineage>
        <taxon>Archaea</taxon>
        <taxon>Methanobacteriati</taxon>
        <taxon>Methanobacteriota</taxon>
        <taxon>Stenosarchaea group</taxon>
        <taxon>Halobacteria</taxon>
        <taxon>Halobacteriales</taxon>
        <taxon>Haloferacaceae</taxon>
        <taxon>Halorubrum</taxon>
    </lineage>
</organism>
<keyword evidence="5" id="KW-1185">Reference proteome</keyword>
<name>A0ABD5QVC9_9EURY</name>
<dbReference type="Proteomes" id="UP001596145">
    <property type="component" value="Unassembled WGS sequence"/>
</dbReference>
<dbReference type="Pfam" id="PF05573">
    <property type="entry name" value="NosL"/>
    <property type="match status" value="1"/>
</dbReference>
<dbReference type="Gene3D" id="2.160.20.10">
    <property type="entry name" value="Single-stranded right-handed beta-helix, Pectin lyase-like"/>
    <property type="match status" value="1"/>
</dbReference>
<sequence length="704" mass="73911">MAILDPFGDRFGRVLAAVAVLVVVAGIATAGAFAADPSVATPDPVAYDDTVELGLSSETDELMAGSARVPRVQVFYSQLQYVVGYNGIESFVASVDDGRTERQFGYPLVVHVETFDGGNPGVTEDGLLEAERSTDWVPADEAAYVVGSTARSPAGETVVPFSERTNAETFAAEHGGHVRDWTAARNRSFDVDSAATVRSMAPARWAAADRRVADAEASAAERAGEVVVVGRDAPTIDATVAAAPPNGTVVVPSGTYEETVTVNESVTIAGDDARVRGDGNGSVVTVRAPNVTVSGLTVDGVGNETRDPEAARESAGGDAEEGWDTNVQLGYGHGDAGIRAIGAPGLLVDDVTVETNASGVLLREGSDAVIRDLRVDGSDDWRDGFMGVIGMESRVTITEGRFEGGRDGVYLHRADGSTIRNSTFVGNRYGTHLMYTGDALIADNRFRDAEFGGITVMTRPSGNAIVGNDVRDSSAGIQASGTRSYVGYNTLADNRLGFSTSSRGSLYEHNVAVDNEVGAHATTVVPSSRVVANDFVGNDRHAKAGAGALRIWADGDRGNHWEGADVGLHEPGERAYRPTAPVDAVLHHETAAAVVRESPGAVLLDRLHGTVPGARSGSIVDPSPAPEPYAPDRVAAAREPDPSPVHPEWRVESGLAGDDSTTASTDTMNTHDLNATDGTNVRNGMEARRPTERPRTSAEPEDRR</sequence>
<evidence type="ECO:0000259" key="3">
    <source>
        <dbReference type="Pfam" id="PF05048"/>
    </source>
</evidence>
<comment type="caution">
    <text evidence="4">The sequence shown here is derived from an EMBL/GenBank/DDBJ whole genome shotgun (WGS) entry which is preliminary data.</text>
</comment>
<dbReference type="InterPro" id="IPR007742">
    <property type="entry name" value="NosD_dom"/>
</dbReference>
<dbReference type="InterPro" id="IPR006626">
    <property type="entry name" value="PbH1"/>
</dbReference>
<dbReference type="InterPro" id="IPR051550">
    <property type="entry name" value="SCF-Subunits/Alg-Epimerases"/>
</dbReference>
<evidence type="ECO:0000256" key="2">
    <source>
        <dbReference type="SAM" id="MobiDB-lite"/>
    </source>
</evidence>
<dbReference type="AlphaFoldDB" id="A0ABD5QVC9"/>
<keyword evidence="1" id="KW-0677">Repeat</keyword>
<dbReference type="InterPro" id="IPR012334">
    <property type="entry name" value="Pectin_lyas_fold"/>
</dbReference>
<dbReference type="SMART" id="SM00710">
    <property type="entry name" value="PbH1"/>
    <property type="match status" value="7"/>
</dbReference>
<dbReference type="EMBL" id="JBHSKV010000021">
    <property type="protein sequence ID" value="MFC5136062.1"/>
    <property type="molecule type" value="Genomic_DNA"/>
</dbReference>
<dbReference type="InterPro" id="IPR011050">
    <property type="entry name" value="Pectin_lyase_fold/virulence"/>
</dbReference>